<protein>
    <submittedName>
        <fullName evidence="3">Uncharacterized protein</fullName>
    </submittedName>
</protein>
<dbReference type="EMBL" id="SNQG01000008">
    <property type="protein sequence ID" value="TEW63783.1"/>
    <property type="molecule type" value="Genomic_DNA"/>
</dbReference>
<feature type="transmembrane region" description="Helical" evidence="1">
    <location>
        <begin position="6"/>
        <end position="31"/>
    </location>
</feature>
<reference evidence="2 5" key="3">
    <citation type="submission" date="2020-08" db="EMBL/GenBank/DDBJ databases">
        <title>Genomic Encyclopedia of Type Strains, Phase IV (KMG-IV): sequencing the most valuable type-strain genomes for metagenomic binning, comparative biology and taxonomic classification.</title>
        <authorList>
            <person name="Goeker M."/>
        </authorList>
    </citation>
    <scope>NUCLEOTIDE SEQUENCE [LARGE SCALE GENOMIC DNA]</scope>
    <source>
        <strain evidence="2 5">DSM 100995</strain>
    </source>
</reference>
<proteinExistence type="predicted"/>
<evidence type="ECO:0000313" key="3">
    <source>
        <dbReference type="EMBL" id="TEW63783.1"/>
    </source>
</evidence>
<dbReference type="RefSeq" id="WP_134338007.1">
    <property type="nucleotide sequence ID" value="NZ_JACIEG010000008.1"/>
</dbReference>
<name>A0A4Y8A5U8_9SPHI</name>
<evidence type="ECO:0000313" key="4">
    <source>
        <dbReference type="Proteomes" id="UP000297248"/>
    </source>
</evidence>
<accession>A0A4Y8A5U8</accession>
<comment type="caution">
    <text evidence="3">The sequence shown here is derived from an EMBL/GenBank/DDBJ whole genome shotgun (WGS) entry which is preliminary data.</text>
</comment>
<keyword evidence="1" id="KW-1133">Transmembrane helix</keyword>
<organism evidence="3 4">
    <name type="scientific">Mucilaginibacter phyllosphaerae</name>
    <dbReference type="NCBI Taxonomy" id="1812349"/>
    <lineage>
        <taxon>Bacteria</taxon>
        <taxon>Pseudomonadati</taxon>
        <taxon>Bacteroidota</taxon>
        <taxon>Sphingobacteriia</taxon>
        <taxon>Sphingobacteriales</taxon>
        <taxon>Sphingobacteriaceae</taxon>
        <taxon>Mucilaginibacter</taxon>
    </lineage>
</organism>
<evidence type="ECO:0000256" key="1">
    <source>
        <dbReference type="SAM" id="Phobius"/>
    </source>
</evidence>
<keyword evidence="5" id="KW-1185">Reference proteome</keyword>
<dbReference type="AlphaFoldDB" id="A0A4Y8A5U8"/>
<dbReference type="OrthoDB" id="1004942at2"/>
<keyword evidence="1" id="KW-0472">Membrane</keyword>
<evidence type="ECO:0000313" key="2">
    <source>
        <dbReference type="EMBL" id="MBB3971042.1"/>
    </source>
</evidence>
<dbReference type="Proteomes" id="UP000297248">
    <property type="component" value="Unassembled WGS sequence"/>
</dbReference>
<dbReference type="EMBL" id="JACIEG010000008">
    <property type="protein sequence ID" value="MBB3971042.1"/>
    <property type="molecule type" value="Genomic_DNA"/>
</dbReference>
<reference evidence="3" key="2">
    <citation type="submission" date="2019-03" db="EMBL/GenBank/DDBJ databases">
        <authorList>
            <person name="Yan Y.-Q."/>
            <person name="Du Z.-J."/>
        </authorList>
    </citation>
    <scope>NUCLEOTIDE SEQUENCE</scope>
    <source>
        <strain evidence="3">PP-F2FG21</strain>
    </source>
</reference>
<sequence length="420" mass="46987">MLKASSLYIVIIISFIIALICSSLIAAAYFYRLNYQKKFRSDKLQNNLESGINLLLSESETPYRETEKVNLFNNDADSVITGKLPWGVFDIGTVRAFIQQDTLQKSFMIAKNIDSANWMALYLIDEDRPLSVSGQTLIRGNVRIPKAGIRAAYVDGKAYKGDPKFVDGHIYNSEREIPAFGKQRLEQLNNAFSDTSRSSPFPIGDSLVKNSFFKPTLLLKTDGKSVIKNMEIKDNIVLYADTTLYIDSTARLDHIMIFARSVVFGQGFKGNCQVFARDSVVVGKGSVFTYPSCIGLLPEPGRKTGISPKLSIGEATRFEGIVFYYEKEKPTIPTIISFGKKDKITGQIYVQGTVSLKDSVEISGSITCQKFLYQSNSSSYENFLINTRISAKALSPYYLTSDLLPVTGRKKKILLWLERN</sequence>
<gene>
    <name evidence="3" type="ORF">E2R65_18620</name>
    <name evidence="2" type="ORF">GGR35_003669</name>
</gene>
<reference evidence="3 4" key="1">
    <citation type="journal article" date="2016" name="Int. J. Syst. Evol. Microbiol.">
        <title>Proposal of Mucilaginibacter phyllosphaerae sp. nov. isolated from the phyllosphere of Galium album.</title>
        <authorList>
            <person name="Aydogan E.L."/>
            <person name="Busse H.J."/>
            <person name="Moser G."/>
            <person name="Muller C."/>
            <person name="Kampfer P."/>
            <person name="Glaeser S.P."/>
        </authorList>
    </citation>
    <scope>NUCLEOTIDE SEQUENCE [LARGE SCALE GENOMIC DNA]</scope>
    <source>
        <strain evidence="3 4">PP-F2FG21</strain>
    </source>
</reference>
<keyword evidence="1" id="KW-0812">Transmembrane</keyword>
<dbReference type="Proteomes" id="UP000583101">
    <property type="component" value="Unassembled WGS sequence"/>
</dbReference>
<evidence type="ECO:0000313" key="5">
    <source>
        <dbReference type="Proteomes" id="UP000583101"/>
    </source>
</evidence>